<dbReference type="AlphaFoldDB" id="A0AAD8ITC0"/>
<reference evidence="10" key="1">
    <citation type="submission" date="2023-02" db="EMBL/GenBank/DDBJ databases">
        <title>Genome of toxic invasive species Heracleum sosnowskyi carries increased number of genes despite the absence of recent whole-genome duplications.</title>
        <authorList>
            <person name="Schelkunov M."/>
            <person name="Shtratnikova V."/>
            <person name="Makarenko M."/>
            <person name="Klepikova A."/>
            <person name="Omelchenko D."/>
            <person name="Novikova G."/>
            <person name="Obukhova E."/>
            <person name="Bogdanov V."/>
            <person name="Penin A."/>
            <person name="Logacheva M."/>
        </authorList>
    </citation>
    <scope>NUCLEOTIDE SEQUENCE</scope>
    <source>
        <strain evidence="10">Hsosn_3</strain>
        <tissue evidence="10">Leaf</tissue>
    </source>
</reference>
<organism evidence="10 11">
    <name type="scientific">Heracleum sosnowskyi</name>
    <dbReference type="NCBI Taxonomy" id="360622"/>
    <lineage>
        <taxon>Eukaryota</taxon>
        <taxon>Viridiplantae</taxon>
        <taxon>Streptophyta</taxon>
        <taxon>Embryophyta</taxon>
        <taxon>Tracheophyta</taxon>
        <taxon>Spermatophyta</taxon>
        <taxon>Magnoliopsida</taxon>
        <taxon>eudicotyledons</taxon>
        <taxon>Gunneridae</taxon>
        <taxon>Pentapetalae</taxon>
        <taxon>asterids</taxon>
        <taxon>campanulids</taxon>
        <taxon>Apiales</taxon>
        <taxon>Apiaceae</taxon>
        <taxon>Apioideae</taxon>
        <taxon>apioid superclade</taxon>
        <taxon>Tordylieae</taxon>
        <taxon>Tordyliinae</taxon>
        <taxon>Heracleum</taxon>
    </lineage>
</organism>
<dbReference type="Proteomes" id="UP001237642">
    <property type="component" value="Unassembled WGS sequence"/>
</dbReference>
<gene>
    <name evidence="10" type="ORF">POM88_018866</name>
</gene>
<keyword evidence="11" id="KW-1185">Reference proteome</keyword>
<keyword evidence="4" id="KW-0808">Transferase</keyword>
<evidence type="ECO:0000256" key="5">
    <source>
        <dbReference type="ARBA" id="ARBA00022723"/>
    </source>
</evidence>
<dbReference type="PANTHER" id="PTHR46450:SF24">
    <property type="entry name" value="HISTONE-LYSINE N-METHYLTRANSFERASE SUVR4"/>
    <property type="match status" value="1"/>
</dbReference>
<evidence type="ECO:0000259" key="9">
    <source>
        <dbReference type="PROSITE" id="PS50280"/>
    </source>
</evidence>
<dbReference type="Gene3D" id="2.170.270.10">
    <property type="entry name" value="SET domain"/>
    <property type="match status" value="1"/>
</dbReference>
<evidence type="ECO:0000256" key="4">
    <source>
        <dbReference type="ARBA" id="ARBA00022679"/>
    </source>
</evidence>
<evidence type="ECO:0000256" key="8">
    <source>
        <dbReference type="SAM" id="MobiDB-lite"/>
    </source>
</evidence>
<evidence type="ECO:0000256" key="1">
    <source>
        <dbReference type="ARBA" id="ARBA00004123"/>
    </source>
</evidence>
<keyword evidence="6" id="KW-0862">Zinc</keyword>
<dbReference type="CDD" id="cd10538">
    <property type="entry name" value="SET_SETDB-like"/>
    <property type="match status" value="1"/>
</dbReference>
<dbReference type="Pfam" id="PF00856">
    <property type="entry name" value="SET"/>
    <property type="match status" value="1"/>
</dbReference>
<comment type="caution">
    <text evidence="10">The sequence shown here is derived from an EMBL/GenBank/DDBJ whole genome shotgun (WGS) entry which is preliminary data.</text>
</comment>
<keyword evidence="7" id="KW-0539">Nucleus</keyword>
<dbReference type="SUPFAM" id="SSF82199">
    <property type="entry name" value="SET domain"/>
    <property type="match status" value="1"/>
</dbReference>
<dbReference type="PROSITE" id="PS51580">
    <property type="entry name" value="SAM_MT43_3"/>
    <property type="match status" value="1"/>
</dbReference>
<keyword evidence="5" id="KW-0479">Metal-binding</keyword>
<comment type="subcellular location">
    <subcellularLocation>
        <location evidence="2">Chromosome</location>
    </subcellularLocation>
    <subcellularLocation>
        <location evidence="1">Nucleus</location>
    </subcellularLocation>
</comment>
<feature type="compositionally biased region" description="Polar residues" evidence="8">
    <location>
        <begin position="81"/>
        <end position="91"/>
    </location>
</feature>
<dbReference type="GO" id="GO:0008270">
    <property type="term" value="F:zinc ion binding"/>
    <property type="evidence" value="ECO:0007669"/>
    <property type="project" value="InterPro"/>
</dbReference>
<dbReference type="Pfam" id="PF10440">
    <property type="entry name" value="WIYLD"/>
    <property type="match status" value="1"/>
</dbReference>
<proteinExistence type="predicted"/>
<dbReference type="InterPro" id="IPR001214">
    <property type="entry name" value="SET_dom"/>
</dbReference>
<evidence type="ECO:0000256" key="7">
    <source>
        <dbReference type="ARBA" id="ARBA00023242"/>
    </source>
</evidence>
<dbReference type="GO" id="GO:0042054">
    <property type="term" value="F:histone methyltransferase activity"/>
    <property type="evidence" value="ECO:0007669"/>
    <property type="project" value="InterPro"/>
</dbReference>
<dbReference type="PANTHER" id="PTHR46450">
    <property type="entry name" value="INACTIVE HISTONE-LYSINE N-METHYLTRANSFERASE SUVR1-RELATED"/>
    <property type="match status" value="1"/>
</dbReference>
<dbReference type="InterPro" id="IPR046341">
    <property type="entry name" value="SET_dom_sf"/>
</dbReference>
<keyword evidence="3" id="KW-0158">Chromosome</keyword>
<evidence type="ECO:0000256" key="3">
    <source>
        <dbReference type="ARBA" id="ARBA00022454"/>
    </source>
</evidence>
<protein>
    <submittedName>
        <fullName evidence="10">Histone-lysine N-methyltransferase SUVR4-like</fullName>
    </submittedName>
</protein>
<dbReference type="FunFam" id="2.170.270.10:FF:000046">
    <property type="entry name" value="SET-domain containing protein lysine methyltransferase family protein"/>
    <property type="match status" value="1"/>
</dbReference>
<evidence type="ECO:0000256" key="2">
    <source>
        <dbReference type="ARBA" id="ARBA00004286"/>
    </source>
</evidence>
<dbReference type="SMART" id="SM00317">
    <property type="entry name" value="SET"/>
    <property type="match status" value="1"/>
</dbReference>
<name>A0AAD8ITC0_9APIA</name>
<reference evidence="10" key="2">
    <citation type="submission" date="2023-05" db="EMBL/GenBank/DDBJ databases">
        <authorList>
            <person name="Schelkunov M.I."/>
        </authorList>
    </citation>
    <scope>NUCLEOTIDE SEQUENCE</scope>
    <source>
        <strain evidence="10">Hsosn_3</strain>
        <tissue evidence="10">Leaf</tissue>
    </source>
</reference>
<dbReference type="GO" id="GO:0005634">
    <property type="term" value="C:nucleus"/>
    <property type="evidence" value="ECO:0007669"/>
    <property type="project" value="UniProtKB-SubCell"/>
</dbReference>
<feature type="region of interest" description="Disordered" evidence="8">
    <location>
        <begin position="70"/>
        <end position="91"/>
    </location>
</feature>
<evidence type="ECO:0000256" key="6">
    <source>
        <dbReference type="ARBA" id="ARBA00022833"/>
    </source>
</evidence>
<accession>A0AAD8ITC0</accession>
<sequence>MAPNPRVVKACKAMKRYGIAERTVIPVLKNLLALYDNNWVYIEDENYRVLANAFFDGQNDECEKITKKQPFQGKPEECKPQGTNNSLMSQKDQPFAPVNDFGGCPEVAQEILPVVLADDKITDPSSSLPGMLANYDDETPVTYQRKRKLVYQEEDYSVEPKSGDTTFNQIGGCYNGESIADEMPLDDAPLAIICPGKADPSNSNDSCMDTRDLEQLHAKKRETNAPSRIELASSSGGEVKISLICNSPDVRVQSLDAVLKAMEEKCLRSYKITDTTFSLKVMKDICECFLSLGTVSSSGDTVNPEKRSSTVDGNEMSKQLVVADSRLHKKPKLNSTLNFSNGSAKFQNLFQVQPSIPRFEVSKSLVGLNKIGNASFFLDDITKGEESRKISLVNEINNECRPAFNYIPKNVTYRSAYVKFLLSRISDDNCCANCVGDCMSQEIPCACTGETGGLFAYMPGGLLKEDFLEKCMLMNQNLSPNLFYCKDCPLLRSEDSRVSGTCNGHAVRKFIKECWYKCGCSKGCGNRVVQRGITANLQVFMTPGGKGWGLRTLENLPKGAFICEYVGEIVTNTELYDRNKRCAGEKHTYPVLLDADWGSEGVLKDEEALCLDATSYGNIARFINHRCGDANMIEIPVEIETPDHHYYHLAFFTRREVTAYEELTWEYGIDFGDTRHPVKAFKCSCGSKLCRQNKHRKRTRTSS</sequence>
<dbReference type="GO" id="GO:0005694">
    <property type="term" value="C:chromosome"/>
    <property type="evidence" value="ECO:0007669"/>
    <property type="project" value="UniProtKB-SubCell"/>
</dbReference>
<dbReference type="EMBL" id="JAUIZM010000004">
    <property type="protein sequence ID" value="KAK1390688.1"/>
    <property type="molecule type" value="Genomic_DNA"/>
</dbReference>
<evidence type="ECO:0000313" key="11">
    <source>
        <dbReference type="Proteomes" id="UP001237642"/>
    </source>
</evidence>
<dbReference type="InterPro" id="IPR018848">
    <property type="entry name" value="WIYLD_domain"/>
</dbReference>
<dbReference type="SMART" id="SM00468">
    <property type="entry name" value="PreSET"/>
    <property type="match status" value="1"/>
</dbReference>
<dbReference type="InterPro" id="IPR007728">
    <property type="entry name" value="Pre-SET_dom"/>
</dbReference>
<dbReference type="Gene3D" id="1.10.8.850">
    <property type="entry name" value="Histone-lysine N methyltransferase , C-terminal domain-like"/>
    <property type="match status" value="1"/>
</dbReference>
<dbReference type="InterPro" id="IPR043017">
    <property type="entry name" value="WIYLD_dom_sf"/>
</dbReference>
<dbReference type="InterPro" id="IPR025776">
    <property type="entry name" value="SUVR4/1/2"/>
</dbReference>
<dbReference type="Pfam" id="PF05033">
    <property type="entry name" value="Pre-SET"/>
    <property type="match status" value="1"/>
</dbReference>
<evidence type="ECO:0000313" key="10">
    <source>
        <dbReference type="EMBL" id="KAK1390688.1"/>
    </source>
</evidence>
<feature type="domain" description="SET" evidence="9">
    <location>
        <begin position="535"/>
        <end position="668"/>
    </location>
</feature>
<dbReference type="PROSITE" id="PS50280">
    <property type="entry name" value="SET"/>
    <property type="match status" value="1"/>
</dbReference>